<name>Q9TWE0_BIOGL</name>
<accession>Q9TWE0</accession>
<organism>
    <name type="scientific">Biomphalaria glabrata</name>
    <name type="common">Bloodfluke planorb</name>
    <name type="synonym">Freshwater snail</name>
    <dbReference type="NCBI Taxonomy" id="6526"/>
    <lineage>
        <taxon>Eukaryota</taxon>
        <taxon>Metazoa</taxon>
        <taxon>Spiralia</taxon>
        <taxon>Lophotrochozoa</taxon>
        <taxon>Mollusca</taxon>
        <taxon>Gastropoda</taxon>
        <taxon>Heterobranchia</taxon>
        <taxon>Euthyneura</taxon>
        <taxon>Panpulmonata</taxon>
        <taxon>Hygrophila</taxon>
        <taxon>Lymnaeoidea</taxon>
        <taxon>Planorbidae</taxon>
        <taxon>Biomphalaria</taxon>
    </lineage>
</organism>
<proteinExistence type="evidence at protein level"/>
<keyword id="KW-0903">Direct protein sequencing</keyword>
<dbReference type="PIR" id="S70612">
    <property type="entry name" value="S70612"/>
</dbReference>
<protein>
    <submittedName>
        <fullName>Alpha-macroglobulin</fullName>
    </submittedName>
</protein>
<dbReference type="AlphaFoldDB" id="Q9TWE0"/>
<reference key="1">
    <citation type="journal article" date="1996" name="Biochem. J.">
        <title>Purification and characterization of a tetrameric alpha-macroglobulin proteinase inhibitor from the gastropod mollusc Biomphalaria glabrata.</title>
        <authorList>
            <person name="Bender R.C."/>
            <person name="Bayne C.J."/>
        </authorList>
    </citation>
    <scope>PROTEIN SEQUENCE</scope>
</reference>
<sequence length="18" mass="1955">GKYFISAPRNVVPGTAYD</sequence>